<dbReference type="AlphaFoldDB" id="A0A2S9JRX3"/>
<accession>A0A2S9JRX3</accession>
<evidence type="ECO:0000313" key="1">
    <source>
        <dbReference type="EMBL" id="PRD56000.1"/>
    </source>
</evidence>
<gene>
    <name evidence="1" type="ORF">C5749_01530</name>
</gene>
<name>A0A2S9JRX3_9SPHI</name>
<dbReference type="EMBL" id="PVBS01000001">
    <property type="protein sequence ID" value="PRD56000.1"/>
    <property type="molecule type" value="Genomic_DNA"/>
</dbReference>
<proteinExistence type="predicted"/>
<organism evidence="1 2">
    <name type="scientific">Sphingobacterium gobiense</name>
    <dbReference type="NCBI Taxonomy" id="1382456"/>
    <lineage>
        <taxon>Bacteria</taxon>
        <taxon>Pseudomonadati</taxon>
        <taxon>Bacteroidota</taxon>
        <taxon>Sphingobacteriia</taxon>
        <taxon>Sphingobacteriales</taxon>
        <taxon>Sphingobacteriaceae</taxon>
        <taxon>Sphingobacterium</taxon>
    </lineage>
</organism>
<keyword evidence="2" id="KW-1185">Reference proteome</keyword>
<comment type="caution">
    <text evidence="1">The sequence shown here is derived from an EMBL/GenBank/DDBJ whole genome shotgun (WGS) entry which is preliminary data.</text>
</comment>
<evidence type="ECO:0000313" key="2">
    <source>
        <dbReference type="Proteomes" id="UP000238642"/>
    </source>
</evidence>
<sequence length="59" mass="6539">MAFDRCFGLEAYFDFREVRQGGLGATGILPAPQAGGMLELNSRLYFTGFSVNFVRTTIK</sequence>
<reference evidence="1 2" key="1">
    <citation type="submission" date="2018-02" db="EMBL/GenBank/DDBJ databases">
        <title>The draft genome of Sphingobacterium gobiense H7.</title>
        <authorList>
            <person name="Li L."/>
            <person name="Liu L."/>
            <person name="Zhang X."/>
            <person name="Wang T."/>
            <person name="Liang L."/>
        </authorList>
    </citation>
    <scope>NUCLEOTIDE SEQUENCE [LARGE SCALE GENOMIC DNA]</scope>
    <source>
        <strain evidence="1 2">ACCC 05757</strain>
    </source>
</reference>
<dbReference type="Proteomes" id="UP000238642">
    <property type="component" value="Unassembled WGS sequence"/>
</dbReference>
<protein>
    <submittedName>
        <fullName evidence="1">Uncharacterized protein</fullName>
    </submittedName>
</protein>